<accession>A0A7Y6MC52</accession>
<feature type="transmembrane region" description="Helical" evidence="1">
    <location>
        <begin position="43"/>
        <end position="61"/>
    </location>
</feature>
<comment type="caution">
    <text evidence="2">The sequence shown here is derived from an EMBL/GenBank/DDBJ whole genome shotgun (WGS) entry which is preliminary data.</text>
</comment>
<feature type="transmembrane region" description="Helical" evidence="1">
    <location>
        <begin position="66"/>
        <end position="86"/>
    </location>
</feature>
<evidence type="ECO:0000313" key="3">
    <source>
        <dbReference type="Proteomes" id="UP000546126"/>
    </source>
</evidence>
<keyword evidence="1" id="KW-0812">Transmembrane</keyword>
<protein>
    <submittedName>
        <fullName evidence="2">Uncharacterized protein</fullName>
    </submittedName>
</protein>
<organism evidence="2 3">
    <name type="scientific">Nonomuraea rhodomycinica</name>
    <dbReference type="NCBI Taxonomy" id="1712872"/>
    <lineage>
        <taxon>Bacteria</taxon>
        <taxon>Bacillati</taxon>
        <taxon>Actinomycetota</taxon>
        <taxon>Actinomycetes</taxon>
        <taxon>Streptosporangiales</taxon>
        <taxon>Streptosporangiaceae</taxon>
        <taxon>Nonomuraea</taxon>
    </lineage>
</organism>
<reference evidence="2 3" key="1">
    <citation type="submission" date="2020-06" db="EMBL/GenBank/DDBJ databases">
        <authorList>
            <person name="Chanama M."/>
        </authorList>
    </citation>
    <scope>NUCLEOTIDE SEQUENCE [LARGE SCALE GENOMIC DNA]</scope>
    <source>
        <strain evidence="2 3">TBRC6557</strain>
    </source>
</reference>
<evidence type="ECO:0000256" key="1">
    <source>
        <dbReference type="SAM" id="Phobius"/>
    </source>
</evidence>
<name>A0A7Y6MC52_9ACTN</name>
<feature type="transmembrane region" description="Helical" evidence="1">
    <location>
        <begin position="92"/>
        <end position="113"/>
    </location>
</feature>
<dbReference type="Proteomes" id="UP000546126">
    <property type="component" value="Unassembled WGS sequence"/>
</dbReference>
<dbReference type="AlphaFoldDB" id="A0A7Y6MC52"/>
<gene>
    <name evidence="2" type="ORF">HT134_13730</name>
</gene>
<evidence type="ECO:0000313" key="2">
    <source>
        <dbReference type="EMBL" id="NUW41194.1"/>
    </source>
</evidence>
<keyword evidence="1" id="KW-0472">Membrane</keyword>
<sequence length="317" mass="33710">MSVEPDPVHQRRSRRVLAGVLVALFAALFAYRVLHAGHLEQTAVFYVGIPAVIAITVVLAARPRSALGTTMAVITIGLALSGPLLGEGIVCLVFAAPLFYLVGLFVGLGIDFARRKGPRANLVVAPLLLALVSEGATEATSLPRDNVVTATRPTGGADVEAALAVAPRFPRVESAFLRLGFPRPLAAEGAGLQVGATRRITFTPRRSLGIGAPLEPRSMTLRVKERGPGVVVFDVVADTTLARWLDLEEARFAWTRSDLTVSLRYRRTFDPAWYFGPLQRHGLGEAAGYLAETFTRADTTAGRAGTAAARAETASTS</sequence>
<dbReference type="RefSeq" id="WP_175600727.1">
    <property type="nucleotide sequence ID" value="NZ_JABWGO010000002.1"/>
</dbReference>
<feature type="transmembrane region" description="Helical" evidence="1">
    <location>
        <begin position="16"/>
        <end position="37"/>
    </location>
</feature>
<dbReference type="EMBL" id="JABWGO010000002">
    <property type="protein sequence ID" value="NUW41194.1"/>
    <property type="molecule type" value="Genomic_DNA"/>
</dbReference>
<proteinExistence type="predicted"/>
<keyword evidence="3" id="KW-1185">Reference proteome</keyword>
<keyword evidence="1" id="KW-1133">Transmembrane helix</keyword>